<dbReference type="eggNOG" id="COG1813">
    <property type="taxonomic scope" value="Bacteria"/>
</dbReference>
<dbReference type="Proteomes" id="UP000000235">
    <property type="component" value="Chromosome"/>
</dbReference>
<dbReference type="InterPro" id="IPR011990">
    <property type="entry name" value="TPR-like_helical_dom_sf"/>
</dbReference>
<dbReference type="EMBL" id="CP000667">
    <property type="protein sequence ID" value="ABP55023.1"/>
    <property type="molecule type" value="Genomic_DNA"/>
</dbReference>
<evidence type="ECO:0000313" key="2">
    <source>
        <dbReference type="EMBL" id="ABP55023.1"/>
    </source>
</evidence>
<organism evidence="2 3">
    <name type="scientific">Salinispora tropica (strain ATCC BAA-916 / DSM 44818 / JCM 13857 / NBRC 105044 / CNB-440)</name>
    <dbReference type="NCBI Taxonomy" id="369723"/>
    <lineage>
        <taxon>Bacteria</taxon>
        <taxon>Bacillati</taxon>
        <taxon>Actinomycetota</taxon>
        <taxon>Actinomycetes</taxon>
        <taxon>Micromonosporales</taxon>
        <taxon>Micromonosporaceae</taxon>
        <taxon>Salinispora</taxon>
    </lineage>
</organism>
<dbReference type="Gene3D" id="1.25.40.10">
    <property type="entry name" value="Tetratricopeptide repeat domain"/>
    <property type="match status" value="1"/>
</dbReference>
<dbReference type="eggNOG" id="COG2944">
    <property type="taxonomic scope" value="Bacteria"/>
</dbReference>
<dbReference type="InterPro" id="IPR010982">
    <property type="entry name" value="Lambda_DNA-bd_dom_sf"/>
</dbReference>
<evidence type="ECO:0000256" key="1">
    <source>
        <dbReference type="SAM" id="MobiDB-lite"/>
    </source>
</evidence>
<keyword evidence="3" id="KW-1185">Reference proteome</keyword>
<dbReference type="GO" id="GO:0003677">
    <property type="term" value="F:DNA binding"/>
    <property type="evidence" value="ECO:0007669"/>
    <property type="project" value="InterPro"/>
</dbReference>
<sequence length="562" mass="58980">MRSAVSWPVAAYRDTYVVIADIRTTRVRGGLAGMLASPPPSAGGWEQTAGHPPTQPCWRYANGESPVRSTECPAQALAGGLGRIPTMSPIDTSIWISLPLGCRWPTGAPLGSVASAQPGWPSRCTAGMSRRCTRSAHTVTPCVASITSTDELSVPEGRAMTTLATWTGRDANALRHALRMSMTGFAEHLGAARRTVAKWSSQGDKVLPRADMQAALDTVLSRAAPEARARFEVLRTVGTSGTAAGAARPDAGGHADTGDDADRDSDSGGDMRRRALLRGVDYQACRYGRVLNRLATLLPCLEAVRSGTTGEQRQRVEVLAADLYHVVGSALLKVGDRGPALVAAERSTHAAALSQDPVAIAASARIMTHALMSNGHDDQAVTLAAKAADSLDRGTRLASTDAVAVYGALVLRGAIAAARRDDRDTAYAMLDGATRAATCLGYDGNDRWTGFGAVNVLLHQVNIALALGDAGTAIAVARTVALDKVTLVERRASLYVDVARAYTQWGRYEHGLGALRIAYEVAPEEIRCRPAVQGIASDLAILATGSIRTAAVDFAQSAGIAL</sequence>
<dbReference type="HOGENOM" id="CLU_033540_1_0_11"/>
<protein>
    <submittedName>
        <fullName evidence="2">Uncharacterized protein</fullName>
    </submittedName>
</protein>
<accession>A4X823</accession>
<proteinExistence type="predicted"/>
<name>A4X823_SALTO</name>
<dbReference type="Gene3D" id="1.10.260.40">
    <property type="entry name" value="lambda repressor-like DNA-binding domains"/>
    <property type="match status" value="1"/>
</dbReference>
<gene>
    <name evidence="2" type="ordered locus">Strop_2579</name>
</gene>
<reference evidence="3" key="1">
    <citation type="journal article" date="2007" name="Proc. Natl. Acad. Sci. U.S.A.">
        <title>Genome sequencing reveals complex secondary metabolome in the marine actinomycete Salinispora tropica.</title>
        <authorList>
            <person name="Udwary D.W."/>
            <person name="Zeigler L."/>
            <person name="Asolkar R.N."/>
            <person name="Singan V."/>
            <person name="Lapidus A."/>
            <person name="Fenical W."/>
            <person name="Jensen P.R."/>
            <person name="Moore B.S."/>
        </authorList>
    </citation>
    <scope>NUCLEOTIDE SEQUENCE [LARGE SCALE GENOMIC DNA]</scope>
    <source>
        <strain evidence="3">ATCC BAA-916 / DSM 44818 / CNB-440</strain>
    </source>
</reference>
<dbReference type="STRING" id="369723.Strop_2579"/>
<feature type="region of interest" description="Disordered" evidence="1">
    <location>
        <begin position="242"/>
        <end position="270"/>
    </location>
</feature>
<dbReference type="eggNOG" id="COG1396">
    <property type="taxonomic scope" value="Bacteria"/>
</dbReference>
<dbReference type="AlphaFoldDB" id="A4X823"/>
<evidence type="ECO:0000313" key="3">
    <source>
        <dbReference type="Proteomes" id="UP000000235"/>
    </source>
</evidence>
<dbReference type="KEGG" id="stp:Strop_2579"/>